<evidence type="ECO:0000256" key="4">
    <source>
        <dbReference type="ARBA" id="ARBA00022617"/>
    </source>
</evidence>
<dbReference type="InterPro" id="IPR017972">
    <property type="entry name" value="Cyt_P450_CS"/>
</dbReference>
<evidence type="ECO:0000256" key="9">
    <source>
        <dbReference type="ARBA" id="ARBA00023136"/>
    </source>
</evidence>
<evidence type="ECO:0000256" key="6">
    <source>
        <dbReference type="ARBA" id="ARBA00023002"/>
    </source>
</evidence>
<dbReference type="InterPro" id="IPR036396">
    <property type="entry name" value="Cyt_P450_sf"/>
</dbReference>
<evidence type="ECO:0000256" key="7">
    <source>
        <dbReference type="ARBA" id="ARBA00023004"/>
    </source>
</evidence>
<dbReference type="Pfam" id="PF00067">
    <property type="entry name" value="p450"/>
    <property type="match status" value="2"/>
</dbReference>
<dbReference type="PROSITE" id="PS00086">
    <property type="entry name" value="CYTOCHROME_P450"/>
    <property type="match status" value="1"/>
</dbReference>
<evidence type="ECO:0000256" key="5">
    <source>
        <dbReference type="ARBA" id="ARBA00022723"/>
    </source>
</evidence>
<name>A0A803KVF0_CHEQI</name>
<evidence type="ECO:0000256" key="11">
    <source>
        <dbReference type="RuleBase" id="RU000461"/>
    </source>
</evidence>
<evidence type="ECO:0008006" key="14">
    <source>
        <dbReference type="Google" id="ProtNLM"/>
    </source>
</evidence>
<evidence type="ECO:0000313" key="12">
    <source>
        <dbReference type="EnsemblPlants" id="AUR62003008-RA:cds"/>
    </source>
</evidence>
<dbReference type="Gramene" id="AUR62003008-RA">
    <property type="protein sequence ID" value="AUR62003008-RA:cds"/>
    <property type="gene ID" value="AUR62003008"/>
</dbReference>
<reference evidence="12" key="1">
    <citation type="journal article" date="2017" name="Nature">
        <title>The genome of Chenopodium quinoa.</title>
        <authorList>
            <person name="Jarvis D.E."/>
            <person name="Ho Y.S."/>
            <person name="Lightfoot D.J."/>
            <person name="Schmoeckel S.M."/>
            <person name="Li B."/>
            <person name="Borm T.J.A."/>
            <person name="Ohyanagi H."/>
            <person name="Mineta K."/>
            <person name="Michell C.T."/>
            <person name="Saber N."/>
            <person name="Kharbatia N.M."/>
            <person name="Rupper R.R."/>
            <person name="Sharp A.R."/>
            <person name="Dally N."/>
            <person name="Boughton B.A."/>
            <person name="Woo Y.H."/>
            <person name="Gao G."/>
            <person name="Schijlen E.G.W.M."/>
            <person name="Guo X."/>
            <person name="Momin A.A."/>
            <person name="Negrao S."/>
            <person name="Al-Babili S."/>
            <person name="Gehring C."/>
            <person name="Roessner U."/>
            <person name="Jung C."/>
            <person name="Murphy K."/>
            <person name="Arold S.T."/>
            <person name="Gojobori T."/>
            <person name="van der Linden C.G."/>
            <person name="van Loo E.N."/>
            <person name="Jellen E.N."/>
            <person name="Maughan P.J."/>
            <person name="Tester M."/>
        </authorList>
    </citation>
    <scope>NUCLEOTIDE SEQUENCE [LARGE SCALE GENOMIC DNA]</scope>
    <source>
        <strain evidence="12">cv. PI 614886</strain>
    </source>
</reference>
<comment type="similarity">
    <text evidence="3 11">Belongs to the cytochrome P450 family.</text>
</comment>
<dbReference type="SUPFAM" id="SSF48264">
    <property type="entry name" value="Cytochrome P450"/>
    <property type="match status" value="1"/>
</dbReference>
<dbReference type="GO" id="GO:0016705">
    <property type="term" value="F:oxidoreductase activity, acting on paired donors, with incorporation or reduction of molecular oxygen"/>
    <property type="evidence" value="ECO:0007669"/>
    <property type="project" value="InterPro"/>
</dbReference>
<reference evidence="12" key="2">
    <citation type="submission" date="2021-03" db="UniProtKB">
        <authorList>
            <consortium name="EnsemblPlants"/>
        </authorList>
    </citation>
    <scope>IDENTIFICATION</scope>
</reference>
<feature type="binding site" description="axial binding residue" evidence="10">
    <location>
        <position position="336"/>
    </location>
    <ligand>
        <name>heme</name>
        <dbReference type="ChEBI" id="CHEBI:30413"/>
    </ligand>
    <ligandPart>
        <name>Fe</name>
        <dbReference type="ChEBI" id="CHEBI:18248"/>
    </ligandPart>
</feature>
<dbReference type="GO" id="GO:0020037">
    <property type="term" value="F:heme binding"/>
    <property type="evidence" value="ECO:0007669"/>
    <property type="project" value="InterPro"/>
</dbReference>
<evidence type="ECO:0000256" key="1">
    <source>
        <dbReference type="ARBA" id="ARBA00001971"/>
    </source>
</evidence>
<evidence type="ECO:0000313" key="13">
    <source>
        <dbReference type="Proteomes" id="UP000596660"/>
    </source>
</evidence>
<dbReference type="AlphaFoldDB" id="A0A803KVF0"/>
<evidence type="ECO:0000256" key="3">
    <source>
        <dbReference type="ARBA" id="ARBA00010617"/>
    </source>
</evidence>
<keyword evidence="4 10" id="KW-0349">Heme</keyword>
<dbReference type="InterPro" id="IPR002401">
    <property type="entry name" value="Cyt_P450_E_grp-I"/>
</dbReference>
<keyword evidence="9" id="KW-0472">Membrane</keyword>
<evidence type="ECO:0000256" key="2">
    <source>
        <dbReference type="ARBA" id="ARBA00004370"/>
    </source>
</evidence>
<dbReference type="PANTHER" id="PTHR47943:SF9">
    <property type="entry name" value="CYTOCHROME P450"/>
    <property type="match status" value="1"/>
</dbReference>
<accession>A0A803KVF0</accession>
<dbReference type="OMA" id="IERTHIK"/>
<keyword evidence="13" id="KW-1185">Reference proteome</keyword>
<dbReference type="PANTHER" id="PTHR47943">
    <property type="entry name" value="CYTOCHROME P450 93A3-LIKE"/>
    <property type="match status" value="1"/>
</dbReference>
<protein>
    <recommendedName>
        <fullName evidence="14">Cytochrome P450</fullName>
    </recommendedName>
</protein>
<dbReference type="Proteomes" id="UP000596660">
    <property type="component" value="Unplaced"/>
</dbReference>
<comment type="cofactor">
    <cofactor evidence="1 10">
        <name>heme</name>
        <dbReference type="ChEBI" id="CHEBI:30413"/>
    </cofactor>
</comment>
<comment type="subcellular location">
    <subcellularLocation>
        <location evidence="2">Membrane</location>
    </subcellularLocation>
</comment>
<dbReference type="GO" id="GO:0005506">
    <property type="term" value="F:iron ion binding"/>
    <property type="evidence" value="ECO:0007669"/>
    <property type="project" value="InterPro"/>
</dbReference>
<keyword evidence="5 10" id="KW-0479">Metal-binding</keyword>
<dbReference type="GO" id="GO:0016020">
    <property type="term" value="C:membrane"/>
    <property type="evidence" value="ECO:0007669"/>
    <property type="project" value="UniProtKB-SubCell"/>
</dbReference>
<keyword evidence="8 11" id="KW-0503">Monooxygenase</keyword>
<dbReference type="EnsemblPlants" id="AUR62003008-RA">
    <property type="protein sequence ID" value="AUR62003008-RA:cds"/>
    <property type="gene ID" value="AUR62003008"/>
</dbReference>
<proteinExistence type="inferred from homology"/>
<organism evidence="12 13">
    <name type="scientific">Chenopodium quinoa</name>
    <name type="common">Quinoa</name>
    <dbReference type="NCBI Taxonomy" id="63459"/>
    <lineage>
        <taxon>Eukaryota</taxon>
        <taxon>Viridiplantae</taxon>
        <taxon>Streptophyta</taxon>
        <taxon>Embryophyta</taxon>
        <taxon>Tracheophyta</taxon>
        <taxon>Spermatophyta</taxon>
        <taxon>Magnoliopsida</taxon>
        <taxon>eudicotyledons</taxon>
        <taxon>Gunneridae</taxon>
        <taxon>Pentapetalae</taxon>
        <taxon>Caryophyllales</taxon>
        <taxon>Chenopodiaceae</taxon>
        <taxon>Chenopodioideae</taxon>
        <taxon>Atripliceae</taxon>
        <taxon>Chenopodium</taxon>
    </lineage>
</organism>
<dbReference type="PRINTS" id="PR00463">
    <property type="entry name" value="EP450I"/>
</dbReference>
<sequence>MPLSKSLNTPKLPPSPPKLPIIGHLHLVGSLPHRSFQNLAKKYGPIMHLKLGSKHVIVISSPQMAERLLRNHDVLCAKRPMSEVSHDLSYNSKGIIFTPYSSYWKNARKLCVMELMSASKIKSFAWLREEELGKLMTSLKAASAADQAVDIGASVGGVLEELIYRMLYGAPKNDLALRATVLEALRLSGTLNIADFLPFLAPFDPQGLKRRIKKLMKIVDDVLEKIICNHEDEAKKEQRTHRDLVDVMLSLMNNNDNTKASYDIQRDAMQEITFDGYYIPKGSQIFLNAWAIGRDPTIWSNNYEEFHPERFLVNDVDIISGQDFCLAPFGFGRRRCPGAQLGLLNVKLILSTLVHSFDWHMPDKTSFNNLVMQEKFGLVMSMENSLALIPKYRLNV</sequence>
<dbReference type="Gene3D" id="1.10.630.10">
    <property type="entry name" value="Cytochrome P450"/>
    <property type="match status" value="2"/>
</dbReference>
<evidence type="ECO:0000256" key="8">
    <source>
        <dbReference type="ARBA" id="ARBA00023033"/>
    </source>
</evidence>
<keyword evidence="6 11" id="KW-0560">Oxidoreductase</keyword>
<keyword evidence="7 10" id="KW-0408">Iron</keyword>
<dbReference type="InterPro" id="IPR001128">
    <property type="entry name" value="Cyt_P450"/>
</dbReference>
<evidence type="ECO:0000256" key="10">
    <source>
        <dbReference type="PIRSR" id="PIRSR602401-1"/>
    </source>
</evidence>
<dbReference type="GO" id="GO:0004497">
    <property type="term" value="F:monooxygenase activity"/>
    <property type="evidence" value="ECO:0007669"/>
    <property type="project" value="UniProtKB-KW"/>
</dbReference>